<gene>
    <name evidence="1" type="ORF">F0161_06785</name>
</gene>
<protein>
    <recommendedName>
        <fullName evidence="3">ArpU family transcriptional regulator</fullName>
    </recommendedName>
</protein>
<evidence type="ECO:0008006" key="3">
    <source>
        <dbReference type="Google" id="ProtNLM"/>
    </source>
</evidence>
<dbReference type="Proteomes" id="UP000325295">
    <property type="component" value="Chromosome"/>
</dbReference>
<dbReference type="OrthoDB" id="2301896at2"/>
<proteinExistence type="predicted"/>
<dbReference type="KEGG" id="lnn:F0161_06785"/>
<dbReference type="AlphaFoldDB" id="A0A5P1X519"/>
<evidence type="ECO:0000313" key="1">
    <source>
        <dbReference type="EMBL" id="QER67591.1"/>
    </source>
</evidence>
<dbReference type="InterPro" id="IPR006524">
    <property type="entry name" value="ArpU-like"/>
</dbReference>
<accession>A0A5P1X519</accession>
<keyword evidence="2" id="KW-1185">Reference proteome</keyword>
<reference evidence="1 2" key="1">
    <citation type="submission" date="2019-09" db="EMBL/GenBank/DDBJ databases">
        <title>Complete Genome Sequence of Lactobacillus nenjiangensis SH-Y15, isolated from sauerkraut.</title>
        <authorList>
            <person name="Yang H."/>
        </authorList>
    </citation>
    <scope>NUCLEOTIDE SEQUENCE [LARGE SCALE GENOMIC DNA]</scope>
    <source>
        <strain evidence="1 2">SH-Y15</strain>
    </source>
</reference>
<sequence>MESYEELGLFETYDRKKTAAAVKWYFNRELPKYARLSGLSRTELGDMYKSPIITDMPSSPSHGNGIENNIIKVLSKTEYALRLVRMTAKSIELCDKNSRLILFGNYFKQEKDWQLQESLNYGKTQYSQYKIEALNQFADTFEAQTGWDLHRPQKVRTEQKPNF</sequence>
<organism evidence="1 2">
    <name type="scientific">Paucilactobacillus nenjiangensis</name>
    <dbReference type="NCBI Taxonomy" id="1296540"/>
    <lineage>
        <taxon>Bacteria</taxon>
        <taxon>Bacillati</taxon>
        <taxon>Bacillota</taxon>
        <taxon>Bacilli</taxon>
        <taxon>Lactobacillales</taxon>
        <taxon>Lactobacillaceae</taxon>
        <taxon>Paucilactobacillus</taxon>
    </lineage>
</organism>
<name>A0A5P1X519_9LACO</name>
<dbReference type="NCBIfam" id="TIGR01637">
    <property type="entry name" value="phage_arpU"/>
    <property type="match status" value="1"/>
</dbReference>
<dbReference type="RefSeq" id="WP_150204129.1">
    <property type="nucleotide sequence ID" value="NZ_CP043939.1"/>
</dbReference>
<evidence type="ECO:0000313" key="2">
    <source>
        <dbReference type="Proteomes" id="UP000325295"/>
    </source>
</evidence>
<dbReference type="EMBL" id="CP043939">
    <property type="protein sequence ID" value="QER67591.1"/>
    <property type="molecule type" value="Genomic_DNA"/>
</dbReference>